<evidence type="ECO:0000256" key="4">
    <source>
        <dbReference type="ARBA" id="ARBA00023136"/>
    </source>
</evidence>
<comment type="similarity">
    <text evidence="2">Belongs to the SusD family.</text>
</comment>
<dbReference type="EMBL" id="FQWQ01000002">
    <property type="protein sequence ID" value="SHH17653.1"/>
    <property type="molecule type" value="Genomic_DNA"/>
</dbReference>
<evidence type="ECO:0000313" key="9">
    <source>
        <dbReference type="Proteomes" id="UP000184212"/>
    </source>
</evidence>
<accession>A0A1M5QVT9</accession>
<evidence type="ECO:0000256" key="5">
    <source>
        <dbReference type="ARBA" id="ARBA00023237"/>
    </source>
</evidence>
<name>A0A1M5QVT9_9BACT</name>
<feature type="domain" description="RagB/SusD" evidence="6">
    <location>
        <begin position="307"/>
        <end position="481"/>
    </location>
</feature>
<evidence type="ECO:0000259" key="7">
    <source>
        <dbReference type="Pfam" id="PF14322"/>
    </source>
</evidence>
<evidence type="ECO:0000256" key="2">
    <source>
        <dbReference type="ARBA" id="ARBA00006275"/>
    </source>
</evidence>
<evidence type="ECO:0000259" key="6">
    <source>
        <dbReference type="Pfam" id="PF07980"/>
    </source>
</evidence>
<dbReference type="Gene3D" id="1.25.40.390">
    <property type="match status" value="2"/>
</dbReference>
<keyword evidence="9" id="KW-1185">Reference proteome</keyword>
<dbReference type="RefSeq" id="WP_073137252.1">
    <property type="nucleotide sequence ID" value="NZ_FQWQ01000002.1"/>
</dbReference>
<dbReference type="InterPro" id="IPR011990">
    <property type="entry name" value="TPR-like_helical_dom_sf"/>
</dbReference>
<dbReference type="Proteomes" id="UP000184212">
    <property type="component" value="Unassembled WGS sequence"/>
</dbReference>
<dbReference type="GO" id="GO:0009279">
    <property type="term" value="C:cell outer membrane"/>
    <property type="evidence" value="ECO:0007669"/>
    <property type="project" value="UniProtKB-SubCell"/>
</dbReference>
<protein>
    <submittedName>
        <fullName evidence="8">SusD family protein</fullName>
    </submittedName>
</protein>
<evidence type="ECO:0000313" key="8">
    <source>
        <dbReference type="EMBL" id="SHH17653.1"/>
    </source>
</evidence>
<sequence length="492" mass="56082">MKIRILIGLTLVLLTATRCSDYLEHLPDQRAELNSPEKVAELLASAYPRANYITFLEALSDNAEDKALTTSELINSAPWQFNDVPNRNEDTPDFYWQAAYAAIAASNQALETINNASDQTPYRASKGEALVTRAYAHFMLVTLFSRVYHPSTAATDPGIPYVTEPEKVVTQKYERRTVAYVYEQIEKDLEEGIPLLDNESYKEGAGRYHFTTTAAHGFATRFYLFKMDYAKVVEHANLAFPSGNILPNLRPINSEAYRAMEPLVKLAEYTKADKPANLLLVEAPSLWARSLRGYRYGFNFNLLSKVVWNQNVTSGLWGYMFYGNEASLFTPKFREHFVKMDPNAEIGTPYNMIPLLTAEEVLFNRAEANARLGNYDATLKDLNDFASTRIIVNDTDEPYYDPARHTVTRARVLRFYNTTDIEAALISTVLDFKRVEFLFEGQRWFDIIRHHLQVVHVPYSRDNILTLGPNDPRRVLQIPQEAQSSGIELNPR</sequence>
<feature type="domain" description="SusD-like N-terminal" evidence="7">
    <location>
        <begin position="21"/>
        <end position="224"/>
    </location>
</feature>
<dbReference type="AlphaFoldDB" id="A0A1M5QVT9"/>
<evidence type="ECO:0000256" key="3">
    <source>
        <dbReference type="ARBA" id="ARBA00022729"/>
    </source>
</evidence>
<gene>
    <name evidence="8" type="ORF">SAMN04488109_3016</name>
</gene>
<dbReference type="SUPFAM" id="SSF48452">
    <property type="entry name" value="TPR-like"/>
    <property type="match status" value="1"/>
</dbReference>
<dbReference type="InterPro" id="IPR012944">
    <property type="entry name" value="SusD_RagB_dom"/>
</dbReference>
<keyword evidence="4" id="KW-0472">Membrane</keyword>
<proteinExistence type="inferred from homology"/>
<dbReference type="STRING" id="947013.SAMN04488109_3016"/>
<keyword evidence="5" id="KW-0998">Cell outer membrane</keyword>
<keyword evidence="3" id="KW-0732">Signal</keyword>
<evidence type="ECO:0000256" key="1">
    <source>
        <dbReference type="ARBA" id="ARBA00004442"/>
    </source>
</evidence>
<dbReference type="Pfam" id="PF07980">
    <property type="entry name" value="SusD_RagB"/>
    <property type="match status" value="1"/>
</dbReference>
<organism evidence="8 9">
    <name type="scientific">Chryseolinea serpens</name>
    <dbReference type="NCBI Taxonomy" id="947013"/>
    <lineage>
        <taxon>Bacteria</taxon>
        <taxon>Pseudomonadati</taxon>
        <taxon>Bacteroidota</taxon>
        <taxon>Cytophagia</taxon>
        <taxon>Cytophagales</taxon>
        <taxon>Fulvivirgaceae</taxon>
        <taxon>Chryseolinea</taxon>
    </lineage>
</organism>
<dbReference type="InterPro" id="IPR033985">
    <property type="entry name" value="SusD-like_N"/>
</dbReference>
<comment type="subcellular location">
    <subcellularLocation>
        <location evidence="1">Cell outer membrane</location>
    </subcellularLocation>
</comment>
<reference evidence="8 9" key="1">
    <citation type="submission" date="2016-11" db="EMBL/GenBank/DDBJ databases">
        <authorList>
            <person name="Jaros S."/>
            <person name="Januszkiewicz K."/>
            <person name="Wedrychowicz H."/>
        </authorList>
    </citation>
    <scope>NUCLEOTIDE SEQUENCE [LARGE SCALE GENOMIC DNA]</scope>
    <source>
        <strain evidence="8 9">DSM 24574</strain>
    </source>
</reference>
<dbReference type="Pfam" id="PF14322">
    <property type="entry name" value="SusD-like_3"/>
    <property type="match status" value="1"/>
</dbReference>
<dbReference type="OrthoDB" id="1147023at2"/>